<comment type="caution">
    <text evidence="2">The sequence shown here is derived from an EMBL/GenBank/DDBJ whole genome shotgun (WGS) entry which is preliminary data.</text>
</comment>
<reference evidence="2 3" key="1">
    <citation type="submission" date="2019-07" db="EMBL/GenBank/DDBJ databases">
        <title>Whole genome shotgun sequence of Chryseobacterium hagamense NBRC 105253.</title>
        <authorList>
            <person name="Hosoyama A."/>
            <person name="Uohara A."/>
            <person name="Ohji S."/>
            <person name="Ichikawa N."/>
        </authorList>
    </citation>
    <scope>NUCLEOTIDE SEQUENCE [LARGE SCALE GENOMIC DNA]</scope>
    <source>
        <strain evidence="2 3">NBRC 105253</strain>
    </source>
</reference>
<feature type="signal peptide" evidence="1">
    <location>
        <begin position="1"/>
        <end position="18"/>
    </location>
</feature>
<name>A0A511YH42_9FLAO</name>
<evidence type="ECO:0000256" key="1">
    <source>
        <dbReference type="SAM" id="SignalP"/>
    </source>
</evidence>
<gene>
    <name evidence="2" type="ORF">CHA01nite_02670</name>
</gene>
<dbReference type="AlphaFoldDB" id="A0A511YH42"/>
<protein>
    <recommendedName>
        <fullName evidence="4">Outer membrane protein beta-barrel domain-containing protein</fullName>
    </recommendedName>
</protein>
<proteinExistence type="predicted"/>
<accession>A0A511YH42</accession>
<organism evidence="2 3">
    <name type="scientific">Chryseobacterium hagamense</name>
    <dbReference type="NCBI Taxonomy" id="395935"/>
    <lineage>
        <taxon>Bacteria</taxon>
        <taxon>Pseudomonadati</taxon>
        <taxon>Bacteroidota</taxon>
        <taxon>Flavobacteriia</taxon>
        <taxon>Flavobacteriales</taxon>
        <taxon>Weeksellaceae</taxon>
        <taxon>Chryseobacterium group</taxon>
        <taxon>Chryseobacterium</taxon>
    </lineage>
</organism>
<evidence type="ECO:0008006" key="4">
    <source>
        <dbReference type="Google" id="ProtNLM"/>
    </source>
</evidence>
<feature type="chain" id="PRO_5022059060" description="Outer membrane protein beta-barrel domain-containing protein" evidence="1">
    <location>
        <begin position="19"/>
        <end position="87"/>
    </location>
</feature>
<evidence type="ECO:0000313" key="3">
    <source>
        <dbReference type="Proteomes" id="UP000321863"/>
    </source>
</evidence>
<dbReference type="RefSeq" id="WP_228458310.1">
    <property type="nucleotide sequence ID" value="NZ_BJYJ01000001.1"/>
</dbReference>
<keyword evidence="3" id="KW-1185">Reference proteome</keyword>
<dbReference type="Proteomes" id="UP000321863">
    <property type="component" value="Unassembled WGS sequence"/>
</dbReference>
<dbReference type="EMBL" id="BJYJ01000001">
    <property type="protein sequence ID" value="GEN74527.1"/>
    <property type="molecule type" value="Genomic_DNA"/>
</dbReference>
<sequence>MKKLSFGFAISAGLMCFAQEQAAAAASPVRSGIKAGLNVSAISSDDTKTKAGIYGGVSANSPVVRDSGYSLKFCTAEWVLKIRIIPA</sequence>
<keyword evidence="1" id="KW-0732">Signal</keyword>
<evidence type="ECO:0000313" key="2">
    <source>
        <dbReference type="EMBL" id="GEN74527.1"/>
    </source>
</evidence>